<dbReference type="EMBL" id="JARVKF010000408">
    <property type="protein sequence ID" value="KAK9416177.1"/>
    <property type="molecule type" value="Genomic_DNA"/>
</dbReference>
<organism evidence="2 3">
    <name type="scientific">Seiridium unicorne</name>
    <dbReference type="NCBI Taxonomy" id="138068"/>
    <lineage>
        <taxon>Eukaryota</taxon>
        <taxon>Fungi</taxon>
        <taxon>Dikarya</taxon>
        <taxon>Ascomycota</taxon>
        <taxon>Pezizomycotina</taxon>
        <taxon>Sordariomycetes</taxon>
        <taxon>Xylariomycetidae</taxon>
        <taxon>Amphisphaeriales</taxon>
        <taxon>Sporocadaceae</taxon>
        <taxon>Seiridium</taxon>
    </lineage>
</organism>
<accession>A0ABR2UNG8</accession>
<gene>
    <name evidence="2" type="ORF">SUNI508_09757</name>
</gene>
<reference evidence="2 3" key="1">
    <citation type="journal article" date="2024" name="J. Plant Pathol.">
        <title>Sequence and assembly of the genome of Seiridium unicorne, isolate CBS 538.82, causal agent of cypress canker disease.</title>
        <authorList>
            <person name="Scali E."/>
            <person name="Rocca G.D."/>
            <person name="Danti R."/>
            <person name="Garbelotto M."/>
            <person name="Barberini S."/>
            <person name="Baroncelli R."/>
            <person name="Emiliani G."/>
        </authorList>
    </citation>
    <scope>NUCLEOTIDE SEQUENCE [LARGE SCALE GENOMIC DNA]</scope>
    <source>
        <strain evidence="2 3">BM-138-508</strain>
    </source>
</reference>
<protein>
    <submittedName>
        <fullName evidence="2">Uncharacterized protein</fullName>
    </submittedName>
</protein>
<sequence length="106" mass="11703">MERDLAKPAWSVEKCEDEKQNSHVRQRWAIEATGRPRRPVSIRRWGGPQGGKAWHILTRGQQRRHQGEPHSAPETVKTSANPGTMVRCNAVVAGQAAAGPPGHDRA</sequence>
<name>A0ABR2UNG8_9PEZI</name>
<dbReference type="Proteomes" id="UP001408356">
    <property type="component" value="Unassembled WGS sequence"/>
</dbReference>
<feature type="region of interest" description="Disordered" evidence="1">
    <location>
        <begin position="60"/>
        <end position="83"/>
    </location>
</feature>
<evidence type="ECO:0000256" key="1">
    <source>
        <dbReference type="SAM" id="MobiDB-lite"/>
    </source>
</evidence>
<evidence type="ECO:0000313" key="2">
    <source>
        <dbReference type="EMBL" id="KAK9416177.1"/>
    </source>
</evidence>
<keyword evidence="3" id="KW-1185">Reference proteome</keyword>
<feature type="region of interest" description="Disordered" evidence="1">
    <location>
        <begin position="1"/>
        <end position="22"/>
    </location>
</feature>
<comment type="caution">
    <text evidence="2">The sequence shown here is derived from an EMBL/GenBank/DDBJ whole genome shotgun (WGS) entry which is preliminary data.</text>
</comment>
<proteinExistence type="predicted"/>
<evidence type="ECO:0000313" key="3">
    <source>
        <dbReference type="Proteomes" id="UP001408356"/>
    </source>
</evidence>